<protein>
    <recommendedName>
        <fullName evidence="6">Xylanolytic transcriptional activator regulatory domain-containing protein</fullName>
    </recommendedName>
</protein>
<dbReference type="Proteomes" id="UP000800039">
    <property type="component" value="Unassembled WGS sequence"/>
</dbReference>
<evidence type="ECO:0000256" key="5">
    <source>
        <dbReference type="ARBA" id="ARBA00023242"/>
    </source>
</evidence>
<evidence type="ECO:0000256" key="1">
    <source>
        <dbReference type="ARBA" id="ARBA00004123"/>
    </source>
</evidence>
<keyword evidence="4" id="KW-0804">Transcription</keyword>
<evidence type="ECO:0000313" key="7">
    <source>
        <dbReference type="EMBL" id="KAF1846061.1"/>
    </source>
</evidence>
<name>A0A9P4GIJ1_9PLEO</name>
<keyword evidence="2" id="KW-0805">Transcription regulation</keyword>
<dbReference type="GO" id="GO:0006351">
    <property type="term" value="P:DNA-templated transcription"/>
    <property type="evidence" value="ECO:0007669"/>
    <property type="project" value="InterPro"/>
</dbReference>
<dbReference type="AlphaFoldDB" id="A0A9P4GIJ1"/>
<reference evidence="7" key="1">
    <citation type="submission" date="2020-01" db="EMBL/GenBank/DDBJ databases">
        <authorList>
            <consortium name="DOE Joint Genome Institute"/>
            <person name="Haridas S."/>
            <person name="Albert R."/>
            <person name="Binder M."/>
            <person name="Bloem J."/>
            <person name="Labutti K."/>
            <person name="Salamov A."/>
            <person name="Andreopoulos B."/>
            <person name="Baker S.E."/>
            <person name="Barry K."/>
            <person name="Bills G."/>
            <person name="Bluhm B.H."/>
            <person name="Cannon C."/>
            <person name="Castanera R."/>
            <person name="Culley D.E."/>
            <person name="Daum C."/>
            <person name="Ezra D."/>
            <person name="Gonzalez J.B."/>
            <person name="Henrissat B."/>
            <person name="Kuo A."/>
            <person name="Liang C."/>
            <person name="Lipzen A."/>
            <person name="Lutzoni F."/>
            <person name="Magnuson J."/>
            <person name="Mondo S."/>
            <person name="Nolan M."/>
            <person name="Ohm R."/>
            <person name="Pangilinan J."/>
            <person name="Park H.-J."/>
            <person name="Ramirez L."/>
            <person name="Alfaro M."/>
            <person name="Sun H."/>
            <person name="Tritt A."/>
            <person name="Yoshinaga Y."/>
            <person name="Zwiers L.-H."/>
            <person name="Turgeon B.G."/>
            <person name="Goodwin S.B."/>
            <person name="Spatafora J.W."/>
            <person name="Crous P.W."/>
            <person name="Grigoriev I.V."/>
        </authorList>
    </citation>
    <scope>NUCLEOTIDE SEQUENCE</scope>
    <source>
        <strain evidence="7">CBS 394.84</strain>
    </source>
</reference>
<dbReference type="EMBL" id="ML976616">
    <property type="protein sequence ID" value="KAF1846061.1"/>
    <property type="molecule type" value="Genomic_DNA"/>
</dbReference>
<dbReference type="GO" id="GO:0045944">
    <property type="term" value="P:positive regulation of transcription by RNA polymerase II"/>
    <property type="evidence" value="ECO:0007669"/>
    <property type="project" value="TreeGrafter"/>
</dbReference>
<evidence type="ECO:0000256" key="4">
    <source>
        <dbReference type="ARBA" id="ARBA00023163"/>
    </source>
</evidence>
<dbReference type="GO" id="GO:0008270">
    <property type="term" value="F:zinc ion binding"/>
    <property type="evidence" value="ECO:0007669"/>
    <property type="project" value="InterPro"/>
</dbReference>
<evidence type="ECO:0000313" key="8">
    <source>
        <dbReference type="Proteomes" id="UP000800039"/>
    </source>
</evidence>
<feature type="domain" description="Xylanolytic transcriptional activator regulatory" evidence="6">
    <location>
        <begin position="289"/>
        <end position="371"/>
    </location>
</feature>
<keyword evidence="5" id="KW-0539">Nucleus</keyword>
<organism evidence="7 8">
    <name type="scientific">Cucurbitaria berberidis CBS 394.84</name>
    <dbReference type="NCBI Taxonomy" id="1168544"/>
    <lineage>
        <taxon>Eukaryota</taxon>
        <taxon>Fungi</taxon>
        <taxon>Dikarya</taxon>
        <taxon>Ascomycota</taxon>
        <taxon>Pezizomycotina</taxon>
        <taxon>Dothideomycetes</taxon>
        <taxon>Pleosporomycetidae</taxon>
        <taxon>Pleosporales</taxon>
        <taxon>Pleosporineae</taxon>
        <taxon>Cucurbitariaceae</taxon>
        <taxon>Cucurbitaria</taxon>
    </lineage>
</organism>
<sequence>MRWGLAPPPPLLAVSRAQTRSQNVRIDSGLDTFAIPRDEAQESDTAIPDGTVAAVRRDDTPQSDLEDAEGYFGQSSNIAFSNAARLQLSSRPPSPPRLGADTLATPKDSVGVEHGQSLAAPAFGAPPNNKYNAQSWLRFSEPPLPALNLARYYLPPPEQGFEMSSWYFENASPTYRILYQPSVEAMVEGMCGESQWLGGGGGHKSELSRVEECLVLMVWALGCQYPKSRAGRSFAPKELAWLQQKGLQYFQLAQLILDKERSLIDRLVVLQVRLLMCLYLLTAARLKAAWDLFSTVKNMANNLDLSRVEYPLGSRIGMHTVKCVDSLQAEQRKRAFWAVYTLDTYLSAMLGKIFIFDESDIRIGHATLDDEDIVTGKDPSRPPTIPQSPDGFPSLMGAPSAHAKLARIIRQALKTLYLTQDVEPNVTKIEELAAAMQQWEDDLPDFLRLKSSRSLLPIYARQSTVIRLACHHAYLLIFRPSLPLSMLSRYSTGEDAVLAPHIRSFQDQCLEAALSIAEIISALLRESSITGQFWFSAYVNFCAATVMLVYLAHNPSTPRKQEIWEAAQACCEAERSFTPTNRLAGRYVAALEDLTQKLQRRLTMRHLHPSSMPPTPAVIQTPQSIMHAQYIPSNVFDSGYFQYNEREGSNFPDGINSGLSLEPSSTCNPPAQNEQWDDFLTGSLENSSFFDLDSLVSGGQYFGWPEN</sequence>
<evidence type="ECO:0000256" key="2">
    <source>
        <dbReference type="ARBA" id="ARBA00023015"/>
    </source>
</evidence>
<dbReference type="InterPro" id="IPR051711">
    <property type="entry name" value="Stress_Response_Reg"/>
</dbReference>
<evidence type="ECO:0000256" key="3">
    <source>
        <dbReference type="ARBA" id="ARBA00023125"/>
    </source>
</evidence>
<dbReference type="GO" id="GO:0043565">
    <property type="term" value="F:sequence-specific DNA binding"/>
    <property type="evidence" value="ECO:0007669"/>
    <property type="project" value="TreeGrafter"/>
</dbReference>
<dbReference type="OrthoDB" id="2579025at2759"/>
<dbReference type="RefSeq" id="XP_040788624.1">
    <property type="nucleotide sequence ID" value="XM_040936052.1"/>
</dbReference>
<dbReference type="GeneID" id="63853303"/>
<keyword evidence="8" id="KW-1185">Reference proteome</keyword>
<dbReference type="PANTHER" id="PTHR47540">
    <property type="entry name" value="THIAMINE REPRESSIBLE GENES REGULATORY PROTEIN THI5"/>
    <property type="match status" value="1"/>
</dbReference>
<dbReference type="GO" id="GO:0005634">
    <property type="term" value="C:nucleus"/>
    <property type="evidence" value="ECO:0007669"/>
    <property type="project" value="UniProtKB-SubCell"/>
</dbReference>
<dbReference type="SMART" id="SM00906">
    <property type="entry name" value="Fungal_trans"/>
    <property type="match status" value="1"/>
</dbReference>
<keyword evidence="3" id="KW-0238">DNA-binding</keyword>
<comment type="subcellular location">
    <subcellularLocation>
        <location evidence="1">Nucleus</location>
    </subcellularLocation>
</comment>
<evidence type="ECO:0000259" key="6">
    <source>
        <dbReference type="SMART" id="SM00906"/>
    </source>
</evidence>
<accession>A0A9P4GIJ1</accession>
<dbReference type="CDD" id="cd12148">
    <property type="entry name" value="fungal_TF_MHR"/>
    <property type="match status" value="1"/>
</dbReference>
<dbReference type="PANTHER" id="PTHR47540:SF2">
    <property type="entry name" value="ZN(II)2CYS6 TRANSCRIPTION FACTOR (EUROFUNG)"/>
    <property type="match status" value="1"/>
</dbReference>
<proteinExistence type="predicted"/>
<dbReference type="InterPro" id="IPR007219">
    <property type="entry name" value="XnlR_reg_dom"/>
</dbReference>
<gene>
    <name evidence="7" type="ORF">K460DRAFT_395569</name>
</gene>
<dbReference type="Pfam" id="PF04082">
    <property type="entry name" value="Fungal_trans"/>
    <property type="match status" value="1"/>
</dbReference>
<comment type="caution">
    <text evidence="7">The sequence shown here is derived from an EMBL/GenBank/DDBJ whole genome shotgun (WGS) entry which is preliminary data.</text>
</comment>